<dbReference type="RefSeq" id="WP_106482012.1">
    <property type="nucleotide sequence ID" value="NZ_CP032819.1"/>
</dbReference>
<accession>A0A3S9VXY7</accession>
<proteinExistence type="inferred from homology"/>
<dbReference type="SUPFAM" id="SSF88659">
    <property type="entry name" value="Sigma3 and sigma4 domains of RNA polymerase sigma factors"/>
    <property type="match status" value="1"/>
</dbReference>
<evidence type="ECO:0000259" key="5">
    <source>
        <dbReference type="Pfam" id="PF04542"/>
    </source>
</evidence>
<evidence type="ECO:0000256" key="4">
    <source>
        <dbReference type="ARBA" id="ARBA00023163"/>
    </source>
</evidence>
<keyword evidence="4" id="KW-0804">Transcription</keyword>
<dbReference type="AlphaFoldDB" id="A0A3S9VXY7"/>
<dbReference type="SUPFAM" id="SSF88946">
    <property type="entry name" value="Sigma2 domain of RNA polymerase sigma factors"/>
    <property type="match status" value="1"/>
</dbReference>
<dbReference type="Pfam" id="PF04542">
    <property type="entry name" value="Sigma70_r2"/>
    <property type="match status" value="1"/>
</dbReference>
<dbReference type="InterPro" id="IPR039425">
    <property type="entry name" value="RNA_pol_sigma-70-like"/>
</dbReference>
<feature type="domain" description="RNA polymerase sigma factor 70 region 4 type 2" evidence="6">
    <location>
        <begin position="123"/>
        <end position="170"/>
    </location>
</feature>
<dbReference type="Pfam" id="PF08281">
    <property type="entry name" value="Sigma70_r4_2"/>
    <property type="match status" value="1"/>
</dbReference>
<protein>
    <submittedName>
        <fullName evidence="7">Sigma-70 family RNA polymerase sigma factor</fullName>
    </submittedName>
</protein>
<dbReference type="InterPro" id="IPR013325">
    <property type="entry name" value="RNA_pol_sigma_r2"/>
</dbReference>
<dbReference type="InterPro" id="IPR013324">
    <property type="entry name" value="RNA_pol_sigma_r3/r4-like"/>
</dbReference>
<dbReference type="EMBL" id="CP032819">
    <property type="protein sequence ID" value="AZS31407.1"/>
    <property type="molecule type" value="Genomic_DNA"/>
</dbReference>
<dbReference type="PANTHER" id="PTHR43133:SF46">
    <property type="entry name" value="RNA POLYMERASE SIGMA-70 FACTOR ECF SUBFAMILY"/>
    <property type="match status" value="1"/>
</dbReference>
<evidence type="ECO:0000259" key="6">
    <source>
        <dbReference type="Pfam" id="PF08281"/>
    </source>
</evidence>
<keyword evidence="8" id="KW-1185">Reference proteome</keyword>
<reference evidence="7 8" key="1">
    <citation type="submission" date="2018-10" db="EMBL/GenBank/DDBJ databases">
        <title>Butyricimonas faecalis sp. nov., isolated from human faeces and emended description of the genus Butyricimonas.</title>
        <authorList>
            <person name="Le Roy T."/>
            <person name="Van der Smissen P."/>
            <person name="Paquot A."/>
            <person name="Delzenne N."/>
            <person name="Muccioli G."/>
            <person name="Collet J.-F."/>
            <person name="Cani P.D."/>
        </authorList>
    </citation>
    <scope>NUCLEOTIDE SEQUENCE [LARGE SCALE GENOMIC DNA]</scope>
    <source>
        <strain evidence="7 8">H184</strain>
    </source>
</reference>
<evidence type="ECO:0000256" key="3">
    <source>
        <dbReference type="ARBA" id="ARBA00023082"/>
    </source>
</evidence>
<dbReference type="InterPro" id="IPR014284">
    <property type="entry name" value="RNA_pol_sigma-70_dom"/>
</dbReference>
<dbReference type="Proteomes" id="UP000270673">
    <property type="component" value="Chromosome"/>
</dbReference>
<dbReference type="Gene3D" id="1.10.1740.10">
    <property type="match status" value="1"/>
</dbReference>
<dbReference type="InterPro" id="IPR007627">
    <property type="entry name" value="RNA_pol_sigma70_r2"/>
</dbReference>
<dbReference type="KEGG" id="buy:D8S85_18905"/>
<organism evidence="7 8">
    <name type="scientific">Butyricimonas faecalis</name>
    <dbReference type="NCBI Taxonomy" id="2093856"/>
    <lineage>
        <taxon>Bacteria</taxon>
        <taxon>Pseudomonadati</taxon>
        <taxon>Bacteroidota</taxon>
        <taxon>Bacteroidia</taxon>
        <taxon>Bacteroidales</taxon>
        <taxon>Odoribacteraceae</taxon>
        <taxon>Butyricimonas</taxon>
    </lineage>
</organism>
<evidence type="ECO:0000256" key="1">
    <source>
        <dbReference type="ARBA" id="ARBA00010641"/>
    </source>
</evidence>
<keyword evidence="2" id="KW-0805">Transcription regulation</keyword>
<dbReference type="GO" id="GO:0016987">
    <property type="term" value="F:sigma factor activity"/>
    <property type="evidence" value="ECO:0007669"/>
    <property type="project" value="UniProtKB-KW"/>
</dbReference>
<dbReference type="OrthoDB" id="1093111at2"/>
<name>A0A3S9VXY7_9BACT</name>
<feature type="domain" description="RNA polymerase sigma-70 region 2" evidence="5">
    <location>
        <begin position="26"/>
        <end position="91"/>
    </location>
</feature>
<dbReference type="InterPro" id="IPR013249">
    <property type="entry name" value="RNA_pol_sigma70_r4_t2"/>
</dbReference>
<comment type="similarity">
    <text evidence="1">Belongs to the sigma-70 factor family. ECF subfamily.</text>
</comment>
<dbReference type="NCBIfam" id="TIGR02937">
    <property type="entry name" value="sigma70-ECF"/>
    <property type="match status" value="1"/>
</dbReference>
<dbReference type="GO" id="GO:0003677">
    <property type="term" value="F:DNA binding"/>
    <property type="evidence" value="ECO:0007669"/>
    <property type="project" value="InterPro"/>
</dbReference>
<sequence length="187" mass="22082">MISKTEQQDWLKRLCAGEEEAYRFFFKEYYQILGSFAQQYVKEEMIAEDIVNDVIYELYRNKKSFPDIVSLKSFLFTSIKHRSLNYIRGKKAQERYLQDPQVANDTEEFFLDAIIEEEVYFLMHKAITELPEKIQEIYKLSLSGESNEAIAAQLHLTIDSVKAYKKRGKQILKKKLQNLLLFLSVTL</sequence>
<dbReference type="PANTHER" id="PTHR43133">
    <property type="entry name" value="RNA POLYMERASE ECF-TYPE SIGMA FACTO"/>
    <property type="match status" value="1"/>
</dbReference>
<evidence type="ECO:0000256" key="2">
    <source>
        <dbReference type="ARBA" id="ARBA00023015"/>
    </source>
</evidence>
<keyword evidence="3" id="KW-0731">Sigma factor</keyword>
<dbReference type="InterPro" id="IPR036388">
    <property type="entry name" value="WH-like_DNA-bd_sf"/>
</dbReference>
<gene>
    <name evidence="7" type="ORF">D8S85_18905</name>
</gene>
<evidence type="ECO:0000313" key="8">
    <source>
        <dbReference type="Proteomes" id="UP000270673"/>
    </source>
</evidence>
<dbReference type="GO" id="GO:0006352">
    <property type="term" value="P:DNA-templated transcription initiation"/>
    <property type="evidence" value="ECO:0007669"/>
    <property type="project" value="InterPro"/>
</dbReference>
<evidence type="ECO:0000313" key="7">
    <source>
        <dbReference type="EMBL" id="AZS31407.1"/>
    </source>
</evidence>
<dbReference type="Gene3D" id="1.10.10.10">
    <property type="entry name" value="Winged helix-like DNA-binding domain superfamily/Winged helix DNA-binding domain"/>
    <property type="match status" value="1"/>
</dbReference>